<dbReference type="Proteomes" id="UP000481153">
    <property type="component" value="Unassembled WGS sequence"/>
</dbReference>
<sequence>MLDEDSDEARESSVESISLDGIVVADTISDERRTPPQPVRKKKARTTFEIRQREELQRLRGEVDTLKAKLSTIKTDTTIDEKTPFWRRMAHDERVEKIKAFQENEALREAVDQRATFIDQMRKTLLKKPRLLHQHDVHSEEWQTYRIAATASLRYAAIHAIADRQLGRLNHAFLRAGLLGLDKDTTKAELIVESEHCFIYQIMTQITLAVPRDIIATSIWRVLGGSHASFLPFGITESYEQIDASTVYSRVVDSRDPNMTWHSNLIRKLYSLPDKDVVVIRAVLDDALVPQMANDGVEDKWAWAQVTRVDEDLCRLSLLVQVKLTHNSNDRSTLKCARDLMDQMNRSLSSNEDIESYDSPLVPAMNRLNLGDVANPSVRFFLENSKRIRDAISTALNQVLETNAK</sequence>
<proteinExistence type="predicted"/>
<feature type="coiled-coil region" evidence="1">
    <location>
        <begin position="49"/>
        <end position="76"/>
    </location>
</feature>
<evidence type="ECO:0000313" key="3">
    <source>
        <dbReference type="EMBL" id="KAF0736093.1"/>
    </source>
</evidence>
<accession>A0A6G0X7U6</accession>
<keyword evidence="1" id="KW-0175">Coiled coil</keyword>
<reference evidence="3 4" key="1">
    <citation type="submission" date="2019-07" db="EMBL/GenBank/DDBJ databases">
        <title>Genomics analysis of Aphanomyces spp. identifies a new class of oomycete effector associated with host adaptation.</title>
        <authorList>
            <person name="Gaulin E."/>
        </authorList>
    </citation>
    <scope>NUCLEOTIDE SEQUENCE [LARGE SCALE GENOMIC DNA]</scope>
    <source>
        <strain evidence="3 4">ATCC 201684</strain>
    </source>
</reference>
<dbReference type="AlphaFoldDB" id="A0A6G0X7U6"/>
<evidence type="ECO:0000256" key="1">
    <source>
        <dbReference type="SAM" id="Coils"/>
    </source>
</evidence>
<dbReference type="VEuPathDB" id="FungiDB:AeMF1_008989"/>
<dbReference type="EMBL" id="VJMJ01000090">
    <property type="protein sequence ID" value="KAF0736093.1"/>
    <property type="molecule type" value="Genomic_DNA"/>
</dbReference>
<name>A0A6G0X7U6_9STRA</name>
<evidence type="ECO:0000313" key="4">
    <source>
        <dbReference type="Proteomes" id="UP000481153"/>
    </source>
</evidence>
<feature type="region of interest" description="Disordered" evidence="2">
    <location>
        <begin position="25"/>
        <end position="44"/>
    </location>
</feature>
<evidence type="ECO:0008006" key="5">
    <source>
        <dbReference type="Google" id="ProtNLM"/>
    </source>
</evidence>
<gene>
    <name evidence="3" type="ORF">Ae201684_007679</name>
</gene>
<evidence type="ECO:0000256" key="2">
    <source>
        <dbReference type="SAM" id="MobiDB-lite"/>
    </source>
</evidence>
<comment type="caution">
    <text evidence="3">The sequence shown here is derived from an EMBL/GenBank/DDBJ whole genome shotgun (WGS) entry which is preliminary data.</text>
</comment>
<keyword evidence="4" id="KW-1185">Reference proteome</keyword>
<organism evidence="3 4">
    <name type="scientific">Aphanomyces euteiches</name>
    <dbReference type="NCBI Taxonomy" id="100861"/>
    <lineage>
        <taxon>Eukaryota</taxon>
        <taxon>Sar</taxon>
        <taxon>Stramenopiles</taxon>
        <taxon>Oomycota</taxon>
        <taxon>Saprolegniomycetes</taxon>
        <taxon>Saprolegniales</taxon>
        <taxon>Verrucalvaceae</taxon>
        <taxon>Aphanomyces</taxon>
    </lineage>
</organism>
<protein>
    <recommendedName>
        <fullName evidence="5">START domain-containing protein</fullName>
    </recommendedName>
</protein>